<evidence type="ECO:0000256" key="1">
    <source>
        <dbReference type="SAM" id="MobiDB-lite"/>
    </source>
</evidence>
<dbReference type="Proteomes" id="UP000004994">
    <property type="component" value="Chromosome 5"/>
</dbReference>
<sequence length="104" mass="12071">MDPNASKRRKLKREHMASEPGEYSPAAHPPLSINMTQPSDGRDRGERKGVIVQQRPGYLDEPGLRIHGKESASKAPRRDADSMYDREWDDDKRQRAEPKRRHRK</sequence>
<feature type="compositionally biased region" description="Basic and acidic residues" evidence="1">
    <location>
        <begin position="40"/>
        <end position="49"/>
    </location>
</feature>
<feature type="compositionally biased region" description="Basic and acidic residues" evidence="1">
    <location>
        <begin position="62"/>
        <end position="97"/>
    </location>
</feature>
<reference evidence="2" key="1">
    <citation type="journal article" date="2012" name="Nature">
        <title>The tomato genome sequence provides insights into fleshy fruit evolution.</title>
        <authorList>
            <consortium name="Tomato Genome Consortium"/>
        </authorList>
    </citation>
    <scope>NUCLEOTIDE SEQUENCE [LARGE SCALE GENOMIC DNA]</scope>
    <source>
        <strain evidence="2">cv. Heinz 1706</strain>
    </source>
</reference>
<keyword evidence="3" id="KW-1185">Reference proteome</keyword>
<evidence type="ECO:0000313" key="3">
    <source>
        <dbReference type="Proteomes" id="UP000004994"/>
    </source>
</evidence>
<organism evidence="2">
    <name type="scientific">Solanum lycopersicum</name>
    <name type="common">Tomato</name>
    <name type="synonym">Lycopersicon esculentum</name>
    <dbReference type="NCBI Taxonomy" id="4081"/>
    <lineage>
        <taxon>Eukaryota</taxon>
        <taxon>Viridiplantae</taxon>
        <taxon>Streptophyta</taxon>
        <taxon>Embryophyta</taxon>
        <taxon>Tracheophyta</taxon>
        <taxon>Spermatophyta</taxon>
        <taxon>Magnoliopsida</taxon>
        <taxon>eudicotyledons</taxon>
        <taxon>Gunneridae</taxon>
        <taxon>Pentapetalae</taxon>
        <taxon>asterids</taxon>
        <taxon>lamiids</taxon>
        <taxon>Solanales</taxon>
        <taxon>Solanaceae</taxon>
        <taxon>Solanoideae</taxon>
        <taxon>Solaneae</taxon>
        <taxon>Solanum</taxon>
        <taxon>Solanum subgen. Lycopersicon</taxon>
    </lineage>
</organism>
<dbReference type="EnsemblPlants" id="Solyc05g017890.3.1">
    <property type="protein sequence ID" value="Solyc05g017890.3.1"/>
    <property type="gene ID" value="Solyc05g017890.3"/>
</dbReference>
<dbReference type="STRING" id="4081.A0A3Q7GI27"/>
<dbReference type="OMA" id="RDHEPIY"/>
<accession>A0A3Q7GI27</accession>
<reference evidence="2" key="2">
    <citation type="submission" date="2019-01" db="UniProtKB">
        <authorList>
            <consortium name="EnsemblPlants"/>
        </authorList>
    </citation>
    <scope>IDENTIFICATION</scope>
    <source>
        <strain evidence="2">cv. Heinz 1706</strain>
    </source>
</reference>
<feature type="compositionally biased region" description="Basic residues" evidence="1">
    <location>
        <begin position="1"/>
        <end position="13"/>
    </location>
</feature>
<proteinExistence type="predicted"/>
<dbReference type="AlphaFoldDB" id="A0A3Q7GI27"/>
<name>A0A3Q7GI27_SOLLC</name>
<evidence type="ECO:0000313" key="2">
    <source>
        <dbReference type="EnsemblPlants" id="Solyc05g017890.3.1"/>
    </source>
</evidence>
<protein>
    <submittedName>
        <fullName evidence="2">Uncharacterized protein</fullName>
    </submittedName>
</protein>
<dbReference type="InParanoid" id="A0A3Q7GI27"/>
<dbReference type="Gramene" id="Solyc05g017890.3.1">
    <property type="protein sequence ID" value="Solyc05g017890.3.1"/>
    <property type="gene ID" value="Solyc05g017890.3"/>
</dbReference>
<feature type="region of interest" description="Disordered" evidence="1">
    <location>
        <begin position="1"/>
        <end position="104"/>
    </location>
</feature>